<sequence length="157" mass="16889">MAGESPTAEWPSGGPLLDAWRIRAAYERVRPALITDPLFAEDAADFDVSVEELDRWMSRPPGCLDGDTLWDWLGGADQYRWAGLWVLAEAFAGPASLRLAGRVTVPVGGIRVATGDVVVDGDLVLEEQAAVLVLGRLTLTGALVGSVWDYSLARIQP</sequence>
<dbReference type="Proteomes" id="UP000252698">
    <property type="component" value="Chromosome"/>
</dbReference>
<evidence type="ECO:0000313" key="2">
    <source>
        <dbReference type="Proteomes" id="UP000252698"/>
    </source>
</evidence>
<dbReference type="KEGG" id="sata:C5746_06810"/>
<dbReference type="GeneID" id="95518209"/>
<organism evidence="1 2">
    <name type="scientific">Streptomyces atratus</name>
    <dbReference type="NCBI Taxonomy" id="1893"/>
    <lineage>
        <taxon>Bacteria</taxon>
        <taxon>Bacillati</taxon>
        <taxon>Actinomycetota</taxon>
        <taxon>Actinomycetes</taxon>
        <taxon>Kitasatosporales</taxon>
        <taxon>Streptomycetaceae</taxon>
        <taxon>Streptomyces</taxon>
    </lineage>
</organism>
<dbReference type="EMBL" id="CP027306">
    <property type="protein sequence ID" value="AXE76663.1"/>
    <property type="molecule type" value="Genomic_DNA"/>
</dbReference>
<evidence type="ECO:0000313" key="1">
    <source>
        <dbReference type="EMBL" id="AXE76663.1"/>
    </source>
</evidence>
<reference evidence="1 2" key="1">
    <citation type="journal article" date="2018" name="Front. Microbiol.">
        <title>Genome Sequencing of Streptomyces atratus SCSIOZH16 and Activation Production of Nocardamine via Metabolic Engineering.</title>
        <authorList>
            <person name="Li Y."/>
            <person name="Zhang C."/>
            <person name="Liu C."/>
            <person name="Ju J."/>
            <person name="Ma J."/>
        </authorList>
    </citation>
    <scope>NUCLEOTIDE SEQUENCE [LARGE SCALE GENOMIC DNA]</scope>
    <source>
        <strain evidence="1 2">SCSIO_ZH16</strain>
    </source>
</reference>
<accession>A0A2Z5J8W4</accession>
<proteinExistence type="predicted"/>
<dbReference type="RefSeq" id="WP_114243325.1">
    <property type="nucleotide sequence ID" value="NZ_CP027306.1"/>
</dbReference>
<name>A0A2Z5J8W4_STRAR</name>
<dbReference type="AlphaFoldDB" id="A0A2Z5J8W4"/>
<protein>
    <submittedName>
        <fullName evidence="1">Uncharacterized protein</fullName>
    </submittedName>
</protein>
<gene>
    <name evidence="1" type="ORF">C5746_06810</name>
</gene>